<proteinExistence type="predicted"/>
<organism evidence="1 2">
    <name type="scientific">Eleusine coracana subsp. coracana</name>
    <dbReference type="NCBI Taxonomy" id="191504"/>
    <lineage>
        <taxon>Eukaryota</taxon>
        <taxon>Viridiplantae</taxon>
        <taxon>Streptophyta</taxon>
        <taxon>Embryophyta</taxon>
        <taxon>Tracheophyta</taxon>
        <taxon>Spermatophyta</taxon>
        <taxon>Magnoliopsida</taxon>
        <taxon>Liliopsida</taxon>
        <taxon>Poales</taxon>
        <taxon>Poaceae</taxon>
        <taxon>PACMAD clade</taxon>
        <taxon>Chloridoideae</taxon>
        <taxon>Cynodonteae</taxon>
        <taxon>Eleusininae</taxon>
        <taxon>Eleusine</taxon>
    </lineage>
</organism>
<reference evidence="1" key="2">
    <citation type="submission" date="2021-12" db="EMBL/GenBank/DDBJ databases">
        <title>Resequencing data analysis of finger millet.</title>
        <authorList>
            <person name="Hatakeyama M."/>
            <person name="Aluri S."/>
            <person name="Balachadran M.T."/>
            <person name="Sivarajan S.R."/>
            <person name="Poveda L."/>
            <person name="Shimizu-Inatsugi R."/>
            <person name="Schlapbach R."/>
            <person name="Sreeman S.M."/>
            <person name="Shimizu K.K."/>
        </authorList>
    </citation>
    <scope>NUCLEOTIDE SEQUENCE</scope>
</reference>
<keyword evidence="2" id="KW-1185">Reference proteome</keyword>
<protein>
    <submittedName>
        <fullName evidence="1">Uncharacterized protein</fullName>
    </submittedName>
</protein>
<gene>
    <name evidence="1" type="primary">ga11565</name>
    <name evidence="1" type="ORF">PR202_ga11565</name>
</gene>
<dbReference type="PANTHER" id="PTHR33116:SF86">
    <property type="entry name" value="REVERSE TRANSCRIPTASE DOMAIN-CONTAINING PROTEIN"/>
    <property type="match status" value="1"/>
</dbReference>
<name>A0AAV5C9D4_ELECO</name>
<dbReference type="Proteomes" id="UP001054889">
    <property type="component" value="Unassembled WGS sequence"/>
</dbReference>
<reference evidence="1" key="1">
    <citation type="journal article" date="2018" name="DNA Res.">
        <title>Multiple hybrid de novo genome assembly of finger millet, an orphan allotetraploid crop.</title>
        <authorList>
            <person name="Hatakeyama M."/>
            <person name="Aluri S."/>
            <person name="Balachadran M.T."/>
            <person name="Sivarajan S.R."/>
            <person name="Patrignani A."/>
            <person name="Gruter S."/>
            <person name="Poveda L."/>
            <person name="Shimizu-Inatsugi R."/>
            <person name="Baeten J."/>
            <person name="Francoijs K.J."/>
            <person name="Nataraja K.N."/>
            <person name="Reddy Y.A.N."/>
            <person name="Phadnis S."/>
            <person name="Ravikumar R.L."/>
            <person name="Schlapbach R."/>
            <person name="Sreeman S.M."/>
            <person name="Shimizu K.K."/>
        </authorList>
    </citation>
    <scope>NUCLEOTIDE SEQUENCE</scope>
</reference>
<accession>A0AAV5C9D4</accession>
<evidence type="ECO:0000313" key="2">
    <source>
        <dbReference type="Proteomes" id="UP001054889"/>
    </source>
</evidence>
<dbReference type="AlphaFoldDB" id="A0AAV5C9D4"/>
<sequence>MKEEVLTLLQIGNEALAEKYLGLPTTLGRSTKDAFEYMSTKIKGLVGCWAGKEASYAGREVLLKSQAQAIPTYPMSYFLLPKSTCKNMRSIIANYWWGSSADNRHMYWIKWDSLTRPKMAGGTGFKDLPMFNKAMLGKQRWRLITRLESLCSRELKGRYFHDGEFMNATRKKHASQTWRAIWAGREVLEKGMLRRISNGSTTKIRDIFCEFDAEAILSTPVYVLSPISL</sequence>
<evidence type="ECO:0000313" key="1">
    <source>
        <dbReference type="EMBL" id="GJM94882.1"/>
    </source>
</evidence>
<dbReference type="EMBL" id="BQKI01000005">
    <property type="protein sequence ID" value="GJM94882.1"/>
    <property type="molecule type" value="Genomic_DNA"/>
</dbReference>
<dbReference type="PANTHER" id="PTHR33116">
    <property type="entry name" value="REVERSE TRANSCRIPTASE ZINC-BINDING DOMAIN-CONTAINING PROTEIN-RELATED-RELATED"/>
    <property type="match status" value="1"/>
</dbReference>
<comment type="caution">
    <text evidence="1">The sequence shown here is derived from an EMBL/GenBank/DDBJ whole genome shotgun (WGS) entry which is preliminary data.</text>
</comment>